<reference evidence="3" key="1">
    <citation type="submission" date="2020-11" db="EMBL/GenBank/DDBJ databases">
        <authorList>
            <person name="Tran Van P."/>
        </authorList>
    </citation>
    <scope>NUCLEOTIDE SEQUENCE</scope>
</reference>
<dbReference type="Pfam" id="PF00379">
    <property type="entry name" value="Chitin_bind_4"/>
    <property type="match status" value="1"/>
</dbReference>
<dbReference type="PROSITE" id="PS00233">
    <property type="entry name" value="CHIT_BIND_RR_1"/>
    <property type="match status" value="1"/>
</dbReference>
<keyword evidence="1 2" id="KW-0193">Cuticle</keyword>
<dbReference type="EMBL" id="OE839463">
    <property type="protein sequence ID" value="CAD7587310.1"/>
    <property type="molecule type" value="Genomic_DNA"/>
</dbReference>
<evidence type="ECO:0000313" key="3">
    <source>
        <dbReference type="EMBL" id="CAD7587310.1"/>
    </source>
</evidence>
<dbReference type="InterPro" id="IPR000618">
    <property type="entry name" value="Insect_cuticle"/>
</dbReference>
<proteinExistence type="predicted"/>
<gene>
    <name evidence="3" type="ORF">TGEB3V08_LOCUS1519</name>
</gene>
<evidence type="ECO:0000256" key="2">
    <source>
        <dbReference type="PROSITE-ProRule" id="PRU00497"/>
    </source>
</evidence>
<dbReference type="PRINTS" id="PR00947">
    <property type="entry name" value="CUTICLE"/>
</dbReference>
<dbReference type="PROSITE" id="PS51155">
    <property type="entry name" value="CHIT_BIND_RR_2"/>
    <property type="match status" value="1"/>
</dbReference>
<dbReference type="PANTHER" id="PTHR10380:SF241">
    <property type="entry name" value="CUTICULAR PROTEIN 47EG-RELATED"/>
    <property type="match status" value="1"/>
</dbReference>
<protein>
    <submittedName>
        <fullName evidence="3">Uncharacterized protein</fullName>
    </submittedName>
</protein>
<dbReference type="GO" id="GO:0062129">
    <property type="term" value="C:chitin-based extracellular matrix"/>
    <property type="evidence" value="ECO:0007669"/>
    <property type="project" value="TreeGrafter"/>
</dbReference>
<dbReference type="PANTHER" id="PTHR10380">
    <property type="entry name" value="CUTICLE PROTEIN"/>
    <property type="match status" value="1"/>
</dbReference>
<name>A0A7R9PI07_TIMGE</name>
<dbReference type="InterPro" id="IPR031311">
    <property type="entry name" value="CHIT_BIND_RR_consensus"/>
</dbReference>
<evidence type="ECO:0000256" key="1">
    <source>
        <dbReference type="ARBA" id="ARBA00022460"/>
    </source>
</evidence>
<organism evidence="3">
    <name type="scientific">Timema genevievae</name>
    <name type="common">Walking stick</name>
    <dbReference type="NCBI Taxonomy" id="629358"/>
    <lineage>
        <taxon>Eukaryota</taxon>
        <taxon>Metazoa</taxon>
        <taxon>Ecdysozoa</taxon>
        <taxon>Arthropoda</taxon>
        <taxon>Hexapoda</taxon>
        <taxon>Insecta</taxon>
        <taxon>Pterygota</taxon>
        <taxon>Neoptera</taxon>
        <taxon>Polyneoptera</taxon>
        <taxon>Phasmatodea</taxon>
        <taxon>Timematodea</taxon>
        <taxon>Timematoidea</taxon>
        <taxon>Timematidae</taxon>
        <taxon>Timema</taxon>
    </lineage>
</organism>
<sequence length="248" mass="27585">MFTRISVEGQWKHLGKSTLSTPEQDSDPLPPHLWQSSLTRDHAATKVVYNKLCRVRLTYTEGGYNSSRLWKSGQGGGVPNCPVMTGIDGKQGVFPRVYLLVLVYIIYHVHSAPQQTNYQGPQYRNEATPIPILRSEVDTDFSDGYSFSFETGNEITREEVSEWKTGSRGQESAPVVRGFYSYRDPEGNPVAVSYKADENGFVAEGTHLPTPHPLPTAIVASLARNAADEARLSEEERALINTGKYVVY</sequence>
<dbReference type="InterPro" id="IPR050468">
    <property type="entry name" value="Cuticle_Struct_Prot"/>
</dbReference>
<dbReference type="AlphaFoldDB" id="A0A7R9PI07"/>
<accession>A0A7R9PI07</accession>
<dbReference type="GO" id="GO:0008010">
    <property type="term" value="F:structural constituent of chitin-based larval cuticle"/>
    <property type="evidence" value="ECO:0007669"/>
    <property type="project" value="TreeGrafter"/>
</dbReference>